<evidence type="ECO:0000259" key="1">
    <source>
        <dbReference type="Pfam" id="PF07238"/>
    </source>
</evidence>
<dbReference type="SUPFAM" id="SSF141371">
    <property type="entry name" value="PilZ domain-like"/>
    <property type="match status" value="1"/>
</dbReference>
<proteinExistence type="predicted"/>
<keyword evidence="3" id="KW-1185">Reference proteome</keyword>
<sequence>MQDYSEKRDFYRMAVDCSARYRVIDAGSVQNAVVKDLSAGGLHLRTESAVDADATLNVEIRPIKDITPPLHAVVKVIRCSAAEDEKGGYAVACSIERMLPVEEVGPDFP</sequence>
<dbReference type="GO" id="GO:0035438">
    <property type="term" value="F:cyclic-di-GMP binding"/>
    <property type="evidence" value="ECO:0007669"/>
    <property type="project" value="InterPro"/>
</dbReference>
<protein>
    <submittedName>
        <fullName evidence="2">PilZ domain-containing protein</fullName>
    </submittedName>
</protein>
<organism evidence="2 3">
    <name type="scientific">Sedimenticola selenatireducens</name>
    <dbReference type="NCBI Taxonomy" id="191960"/>
    <lineage>
        <taxon>Bacteria</taxon>
        <taxon>Pseudomonadati</taxon>
        <taxon>Pseudomonadota</taxon>
        <taxon>Gammaproteobacteria</taxon>
        <taxon>Chromatiales</taxon>
        <taxon>Sedimenticolaceae</taxon>
        <taxon>Sedimenticola</taxon>
    </lineage>
</organism>
<evidence type="ECO:0000313" key="3">
    <source>
        <dbReference type="Proteomes" id="UP000316649"/>
    </source>
</evidence>
<dbReference type="OrthoDB" id="5290589at2"/>
<dbReference type="AlphaFoldDB" id="A0A557SGY7"/>
<feature type="domain" description="PilZ" evidence="1">
    <location>
        <begin position="6"/>
        <end position="93"/>
    </location>
</feature>
<dbReference type="Proteomes" id="UP000316649">
    <property type="component" value="Unassembled WGS sequence"/>
</dbReference>
<dbReference type="Pfam" id="PF07238">
    <property type="entry name" value="PilZ"/>
    <property type="match status" value="1"/>
</dbReference>
<gene>
    <name evidence="2" type="ORF">FHP88_04425</name>
</gene>
<evidence type="ECO:0000313" key="2">
    <source>
        <dbReference type="EMBL" id="TVO76676.1"/>
    </source>
</evidence>
<reference evidence="2 3" key="1">
    <citation type="submission" date="2019-07" db="EMBL/GenBank/DDBJ databases">
        <title>The pathways for chlorine oxyanion respiration interact through the shared metabolite chlorate.</title>
        <authorList>
            <person name="Barnum T.P."/>
            <person name="Cheng Y."/>
            <person name="Hill K.A."/>
            <person name="Lucas L.N."/>
            <person name="Carlson H.K."/>
            <person name="Coates J.D."/>
        </authorList>
    </citation>
    <scope>NUCLEOTIDE SEQUENCE [LARGE SCALE GENOMIC DNA]</scope>
    <source>
        <strain evidence="2 3">BK-1</strain>
    </source>
</reference>
<name>A0A557SGY7_9GAMM</name>
<accession>A0A557SGY7</accession>
<dbReference type="EMBL" id="VMNH01000005">
    <property type="protein sequence ID" value="TVO76676.1"/>
    <property type="molecule type" value="Genomic_DNA"/>
</dbReference>
<dbReference type="Gene3D" id="2.40.10.220">
    <property type="entry name" value="predicted glycosyltransferase like domains"/>
    <property type="match status" value="1"/>
</dbReference>
<comment type="caution">
    <text evidence="2">The sequence shown here is derived from an EMBL/GenBank/DDBJ whole genome shotgun (WGS) entry which is preliminary data.</text>
</comment>
<dbReference type="InterPro" id="IPR009875">
    <property type="entry name" value="PilZ_domain"/>
</dbReference>
<dbReference type="RefSeq" id="WP_144357806.1">
    <property type="nucleotide sequence ID" value="NZ_VMNH01000005.1"/>
</dbReference>